<dbReference type="AlphaFoldDB" id="A0A1G5CHL6"/>
<dbReference type="InterPro" id="IPR025665">
    <property type="entry name" value="Beta-barrel_OMP_2"/>
</dbReference>
<feature type="domain" description="Outer membrane protein beta-barrel" evidence="2">
    <location>
        <begin position="27"/>
        <end position="182"/>
    </location>
</feature>
<evidence type="ECO:0000256" key="1">
    <source>
        <dbReference type="SAM" id="SignalP"/>
    </source>
</evidence>
<reference evidence="3 4" key="1">
    <citation type="submission" date="2016-10" db="EMBL/GenBank/DDBJ databases">
        <authorList>
            <person name="de Groot N.N."/>
        </authorList>
    </citation>
    <scope>NUCLEOTIDE SEQUENCE [LARGE SCALE GENOMIC DNA]</scope>
    <source>
        <strain evidence="3 4">CGMCC 1.7031</strain>
    </source>
</reference>
<feature type="chain" id="PRO_5011631487" evidence="1">
    <location>
        <begin position="21"/>
        <end position="218"/>
    </location>
</feature>
<sequence>MKKLHCTLSALLMCAGAAFAQDPIKPNAQDDNRDQFGFGLKAGVNFANVYDEQGEDFVADGKTGFFGGVFVKVPLGTLIGLQPEVNYSQKGFTARGTFLGGSYNFERTTSYLDIPLLLQIKPHKCLTLLAGPQFSYLLETKDDFNDGTITLVQEEEISGDNYKKNIIGAVVGVEAHWGGLLLTARGGFDFTQTDADGNSTTPRYKNQVFQLGLGYTFY</sequence>
<dbReference type="EMBL" id="FMVF01000003">
    <property type="protein sequence ID" value="SCY01989.1"/>
    <property type="molecule type" value="Genomic_DNA"/>
</dbReference>
<keyword evidence="1" id="KW-0732">Signal</keyword>
<dbReference type="Proteomes" id="UP000199354">
    <property type="component" value="Unassembled WGS sequence"/>
</dbReference>
<name>A0A1G5CHL6_9FLAO</name>
<evidence type="ECO:0000313" key="4">
    <source>
        <dbReference type="Proteomes" id="UP000199354"/>
    </source>
</evidence>
<evidence type="ECO:0000313" key="3">
    <source>
        <dbReference type="EMBL" id="SCY01989.1"/>
    </source>
</evidence>
<dbReference type="STRING" id="490189.SAMN02927903_00545"/>
<feature type="signal peptide" evidence="1">
    <location>
        <begin position="1"/>
        <end position="20"/>
    </location>
</feature>
<organism evidence="3 4">
    <name type="scientific">Flavobacterium caeni</name>
    <dbReference type="NCBI Taxonomy" id="490189"/>
    <lineage>
        <taxon>Bacteria</taxon>
        <taxon>Pseudomonadati</taxon>
        <taxon>Bacteroidota</taxon>
        <taxon>Flavobacteriia</taxon>
        <taxon>Flavobacteriales</taxon>
        <taxon>Flavobacteriaceae</taxon>
        <taxon>Flavobacterium</taxon>
    </lineage>
</organism>
<keyword evidence="4" id="KW-1185">Reference proteome</keyword>
<gene>
    <name evidence="3" type="ORF">SAMN02927903_00545</name>
</gene>
<accession>A0A1G5CHL6</accession>
<proteinExistence type="predicted"/>
<protein>
    <submittedName>
        <fullName evidence="3">Outer membrane protein beta-barrel domain-containing protein</fullName>
    </submittedName>
</protein>
<dbReference type="Pfam" id="PF13568">
    <property type="entry name" value="OMP_b-brl_2"/>
    <property type="match status" value="1"/>
</dbReference>
<dbReference type="RefSeq" id="WP_244503404.1">
    <property type="nucleotide sequence ID" value="NZ_FMVF01000003.1"/>
</dbReference>
<evidence type="ECO:0000259" key="2">
    <source>
        <dbReference type="Pfam" id="PF13568"/>
    </source>
</evidence>